<dbReference type="PANTHER" id="PTHR21299">
    <property type="entry name" value="CYTIDYLATE KINASE/PANTOATE-BETA-ALANINE LIGASE"/>
    <property type="match status" value="1"/>
</dbReference>
<gene>
    <name evidence="8" type="primary">cmk</name>
    <name evidence="10" type="ORF">SAMN05216544_0874</name>
</gene>
<keyword evidence="3 8" id="KW-0547">Nucleotide-binding</keyword>
<keyword evidence="4 8" id="KW-0418">Kinase</keyword>
<name>A0A1G9V9T5_9FIRM</name>
<sequence length="223" mass="24804">MTNSIAIDGPAGAGKSTIAKLLAKELSYIYVDTGAMYRAMAIYFNENKVDPDDEAAVSKACENVNIDIEYKDGVQQVILNGTNVTHLLREEATGKMASKTSKYSAVRTKLVDLQRELARKNAVIMDGRDIGSVVLTDAFLKVFLTATSDARAKRRYDELIAKGEDANFEVIKKDIEERDYQDSHREISPLKQAEDAVLVDSSNMTIEEVVAHIKNLIDQRKEK</sequence>
<evidence type="ECO:0000259" key="9">
    <source>
        <dbReference type="Pfam" id="PF02224"/>
    </source>
</evidence>
<reference evidence="11" key="1">
    <citation type="submission" date="2016-10" db="EMBL/GenBank/DDBJ databases">
        <authorList>
            <person name="Varghese N."/>
            <person name="Submissions S."/>
        </authorList>
    </citation>
    <scope>NUCLEOTIDE SEQUENCE [LARGE SCALE GENOMIC DNA]</scope>
    <source>
        <strain evidence="11">M83</strain>
    </source>
</reference>
<protein>
    <recommendedName>
        <fullName evidence="8">Cytidylate kinase</fullName>
        <shortName evidence="8">CK</shortName>
        <ecNumber evidence="8">2.7.4.25</ecNumber>
    </recommendedName>
    <alternativeName>
        <fullName evidence="8">Cytidine monophosphate kinase</fullName>
        <shortName evidence="8">CMP kinase</shortName>
    </alternativeName>
</protein>
<dbReference type="Gene3D" id="3.40.50.300">
    <property type="entry name" value="P-loop containing nucleotide triphosphate hydrolases"/>
    <property type="match status" value="1"/>
</dbReference>
<dbReference type="SUPFAM" id="SSF52540">
    <property type="entry name" value="P-loop containing nucleoside triphosphate hydrolases"/>
    <property type="match status" value="1"/>
</dbReference>
<comment type="catalytic activity">
    <reaction evidence="6 8">
        <text>dCMP + ATP = dCDP + ADP</text>
        <dbReference type="Rhea" id="RHEA:25094"/>
        <dbReference type="ChEBI" id="CHEBI:30616"/>
        <dbReference type="ChEBI" id="CHEBI:57566"/>
        <dbReference type="ChEBI" id="CHEBI:58593"/>
        <dbReference type="ChEBI" id="CHEBI:456216"/>
        <dbReference type="EC" id="2.7.4.25"/>
    </reaction>
</comment>
<feature type="domain" description="Cytidylate kinase" evidence="9">
    <location>
        <begin position="5"/>
        <end position="218"/>
    </location>
</feature>
<dbReference type="InterPro" id="IPR003136">
    <property type="entry name" value="Cytidylate_kin"/>
</dbReference>
<evidence type="ECO:0000313" key="11">
    <source>
        <dbReference type="Proteomes" id="UP000187651"/>
    </source>
</evidence>
<accession>A0A1G9V9T5</accession>
<evidence type="ECO:0000256" key="3">
    <source>
        <dbReference type="ARBA" id="ARBA00022741"/>
    </source>
</evidence>
<keyword evidence="5 8" id="KW-0067">ATP-binding</keyword>
<evidence type="ECO:0000256" key="5">
    <source>
        <dbReference type="ARBA" id="ARBA00022840"/>
    </source>
</evidence>
<dbReference type="InterPro" id="IPR011994">
    <property type="entry name" value="Cytidylate_kinase_dom"/>
</dbReference>
<evidence type="ECO:0000256" key="8">
    <source>
        <dbReference type="HAMAP-Rule" id="MF_00238"/>
    </source>
</evidence>
<comment type="subcellular location">
    <subcellularLocation>
        <location evidence="8">Cytoplasm</location>
    </subcellularLocation>
</comment>
<dbReference type="GO" id="GO:0036431">
    <property type="term" value="F:dCMP kinase activity"/>
    <property type="evidence" value="ECO:0007669"/>
    <property type="project" value="InterPro"/>
</dbReference>
<evidence type="ECO:0000256" key="2">
    <source>
        <dbReference type="ARBA" id="ARBA00022679"/>
    </source>
</evidence>
<dbReference type="EMBL" id="FNHZ01000002">
    <property type="protein sequence ID" value="SDM68921.1"/>
    <property type="molecule type" value="Genomic_DNA"/>
</dbReference>
<evidence type="ECO:0000256" key="6">
    <source>
        <dbReference type="ARBA" id="ARBA00047615"/>
    </source>
</evidence>
<dbReference type="CDD" id="cd02020">
    <property type="entry name" value="CMPK"/>
    <property type="match status" value="1"/>
</dbReference>
<keyword evidence="11" id="KW-1185">Reference proteome</keyword>
<keyword evidence="8" id="KW-0963">Cytoplasm</keyword>
<dbReference type="GO" id="GO:0005524">
    <property type="term" value="F:ATP binding"/>
    <property type="evidence" value="ECO:0007669"/>
    <property type="project" value="UniProtKB-UniRule"/>
</dbReference>
<comment type="similarity">
    <text evidence="1 8">Belongs to the cytidylate kinase family. Type 1 subfamily.</text>
</comment>
<feature type="binding site" evidence="8">
    <location>
        <begin position="9"/>
        <end position="17"/>
    </location>
    <ligand>
        <name>ATP</name>
        <dbReference type="ChEBI" id="CHEBI:30616"/>
    </ligand>
</feature>
<evidence type="ECO:0000313" key="10">
    <source>
        <dbReference type="EMBL" id="SDM68921.1"/>
    </source>
</evidence>
<dbReference type="PANTHER" id="PTHR21299:SF2">
    <property type="entry name" value="CYTIDYLATE KINASE"/>
    <property type="match status" value="1"/>
</dbReference>
<dbReference type="Pfam" id="PF02224">
    <property type="entry name" value="Cytidylate_kin"/>
    <property type="match status" value="1"/>
</dbReference>
<dbReference type="GO" id="GO:0015949">
    <property type="term" value="P:nucleobase-containing small molecule interconversion"/>
    <property type="evidence" value="ECO:0007669"/>
    <property type="project" value="TreeGrafter"/>
</dbReference>
<evidence type="ECO:0000256" key="7">
    <source>
        <dbReference type="ARBA" id="ARBA00048478"/>
    </source>
</evidence>
<dbReference type="OrthoDB" id="9807434at2"/>
<dbReference type="Proteomes" id="UP000187651">
    <property type="component" value="Unassembled WGS sequence"/>
</dbReference>
<dbReference type="GO" id="GO:0005829">
    <property type="term" value="C:cytosol"/>
    <property type="evidence" value="ECO:0007669"/>
    <property type="project" value="TreeGrafter"/>
</dbReference>
<dbReference type="EC" id="2.7.4.25" evidence="8"/>
<dbReference type="HAMAP" id="MF_00238">
    <property type="entry name" value="Cytidyl_kinase_type1"/>
    <property type="match status" value="1"/>
</dbReference>
<dbReference type="GO" id="GO:0006220">
    <property type="term" value="P:pyrimidine nucleotide metabolic process"/>
    <property type="evidence" value="ECO:0007669"/>
    <property type="project" value="UniProtKB-UniRule"/>
</dbReference>
<comment type="catalytic activity">
    <reaction evidence="7 8">
        <text>CMP + ATP = CDP + ADP</text>
        <dbReference type="Rhea" id="RHEA:11600"/>
        <dbReference type="ChEBI" id="CHEBI:30616"/>
        <dbReference type="ChEBI" id="CHEBI:58069"/>
        <dbReference type="ChEBI" id="CHEBI:60377"/>
        <dbReference type="ChEBI" id="CHEBI:456216"/>
        <dbReference type="EC" id="2.7.4.25"/>
    </reaction>
</comment>
<dbReference type="InterPro" id="IPR027417">
    <property type="entry name" value="P-loop_NTPase"/>
</dbReference>
<dbReference type="GO" id="GO:0036430">
    <property type="term" value="F:CMP kinase activity"/>
    <property type="evidence" value="ECO:0007669"/>
    <property type="project" value="RHEA"/>
</dbReference>
<evidence type="ECO:0000256" key="4">
    <source>
        <dbReference type="ARBA" id="ARBA00022777"/>
    </source>
</evidence>
<evidence type="ECO:0000256" key="1">
    <source>
        <dbReference type="ARBA" id="ARBA00009427"/>
    </source>
</evidence>
<dbReference type="RefSeq" id="WP_074521113.1">
    <property type="nucleotide sequence ID" value="NZ_FNHZ01000002.1"/>
</dbReference>
<dbReference type="AlphaFoldDB" id="A0A1G9V9T5"/>
<keyword evidence="2 8" id="KW-0808">Transferase</keyword>
<organism evidence="10 11">
    <name type="scientific">Lachnospira pectinoschiza</name>
    <dbReference type="NCBI Taxonomy" id="28052"/>
    <lineage>
        <taxon>Bacteria</taxon>
        <taxon>Bacillati</taxon>
        <taxon>Bacillota</taxon>
        <taxon>Clostridia</taxon>
        <taxon>Lachnospirales</taxon>
        <taxon>Lachnospiraceae</taxon>
        <taxon>Lachnospira</taxon>
    </lineage>
</organism>
<proteinExistence type="inferred from homology"/>
<dbReference type="NCBIfam" id="TIGR00017">
    <property type="entry name" value="cmk"/>
    <property type="match status" value="1"/>
</dbReference>